<reference evidence="6 7" key="1">
    <citation type="submission" date="2021-03" db="EMBL/GenBank/DDBJ databases">
        <title>Gelidibacter sp. nov., isolated from costal sediment.</title>
        <authorList>
            <person name="Lun K.-Y."/>
        </authorList>
    </citation>
    <scope>NUCLEOTIDE SEQUENCE [LARGE SCALE GENOMIC DNA]</scope>
    <source>
        <strain evidence="6 7">DF109</strain>
    </source>
</reference>
<name>A0ABS3SUL2_9FLAO</name>
<accession>A0ABS3SUL2</accession>
<feature type="transmembrane region" description="Helical" evidence="5">
    <location>
        <begin position="38"/>
        <end position="61"/>
    </location>
</feature>
<keyword evidence="2 5" id="KW-0812">Transmembrane</keyword>
<evidence type="ECO:0000256" key="3">
    <source>
        <dbReference type="ARBA" id="ARBA00022989"/>
    </source>
</evidence>
<sequence length="150" mass="17394">MVNKKTPFKDYAFVTVQILIFIAYFLPLRLLNIQLPEWLCYSGLVLLGFSILFGGIALLQLNTKLSPFPSPVASGKLITKGAYRISRHPIYTALIFSGFGYAIYSSSLYKILITGILLILFYYKSVYEERLLNHKFPEYQDYKKRTRRFI</sequence>
<keyword evidence="3 5" id="KW-1133">Transmembrane helix</keyword>
<comment type="subcellular location">
    <subcellularLocation>
        <location evidence="1">Endomembrane system</location>
        <topology evidence="1">Multi-pass membrane protein</topology>
    </subcellularLocation>
</comment>
<protein>
    <submittedName>
        <fullName evidence="6">Isoprenylcysteine carboxylmethyltransferase family protein</fullName>
    </submittedName>
</protein>
<keyword evidence="4 5" id="KW-0472">Membrane</keyword>
<dbReference type="Pfam" id="PF04191">
    <property type="entry name" value="PEMT"/>
    <property type="match status" value="1"/>
</dbReference>
<keyword evidence="7" id="KW-1185">Reference proteome</keyword>
<dbReference type="PANTHER" id="PTHR43847:SF1">
    <property type="entry name" value="BLL3993 PROTEIN"/>
    <property type="match status" value="1"/>
</dbReference>
<proteinExistence type="predicted"/>
<dbReference type="EMBL" id="JAGEVG010000010">
    <property type="protein sequence ID" value="MBO3098647.1"/>
    <property type="molecule type" value="Genomic_DNA"/>
</dbReference>
<feature type="transmembrane region" description="Helical" evidence="5">
    <location>
        <begin position="101"/>
        <end position="123"/>
    </location>
</feature>
<gene>
    <name evidence="6" type="ORF">J4051_10230</name>
</gene>
<organism evidence="6 7">
    <name type="scientific">Gelidibacter pelagius</name>
    <dbReference type="NCBI Taxonomy" id="2819985"/>
    <lineage>
        <taxon>Bacteria</taxon>
        <taxon>Pseudomonadati</taxon>
        <taxon>Bacteroidota</taxon>
        <taxon>Flavobacteriia</taxon>
        <taxon>Flavobacteriales</taxon>
        <taxon>Flavobacteriaceae</taxon>
        <taxon>Gelidibacter</taxon>
    </lineage>
</organism>
<evidence type="ECO:0000256" key="5">
    <source>
        <dbReference type="SAM" id="Phobius"/>
    </source>
</evidence>
<dbReference type="Proteomes" id="UP000681315">
    <property type="component" value="Unassembled WGS sequence"/>
</dbReference>
<dbReference type="PANTHER" id="PTHR43847">
    <property type="entry name" value="BLL3993 PROTEIN"/>
    <property type="match status" value="1"/>
</dbReference>
<dbReference type="Gene3D" id="1.20.120.1630">
    <property type="match status" value="1"/>
</dbReference>
<comment type="caution">
    <text evidence="6">The sequence shown here is derived from an EMBL/GenBank/DDBJ whole genome shotgun (WGS) entry which is preliminary data.</text>
</comment>
<evidence type="ECO:0000313" key="6">
    <source>
        <dbReference type="EMBL" id="MBO3098647.1"/>
    </source>
</evidence>
<evidence type="ECO:0000256" key="2">
    <source>
        <dbReference type="ARBA" id="ARBA00022692"/>
    </source>
</evidence>
<dbReference type="InterPro" id="IPR007318">
    <property type="entry name" value="Phopholipid_MeTrfase"/>
</dbReference>
<evidence type="ECO:0000256" key="4">
    <source>
        <dbReference type="ARBA" id="ARBA00023136"/>
    </source>
</evidence>
<dbReference type="InterPro" id="IPR052527">
    <property type="entry name" value="Metal_cation-efflux_comp"/>
</dbReference>
<evidence type="ECO:0000256" key="1">
    <source>
        <dbReference type="ARBA" id="ARBA00004127"/>
    </source>
</evidence>
<feature type="transmembrane region" description="Helical" evidence="5">
    <location>
        <begin position="12"/>
        <end position="31"/>
    </location>
</feature>
<evidence type="ECO:0000313" key="7">
    <source>
        <dbReference type="Proteomes" id="UP000681315"/>
    </source>
</evidence>